<keyword evidence="9" id="KW-0812">Transmembrane</keyword>
<dbReference type="FunFam" id="3.60.10.10:FF:000100">
    <property type="entry name" value="Unplaced genomic scaffold supercont2.12, whole genome shotgun sequence"/>
    <property type="match status" value="1"/>
</dbReference>
<dbReference type="Pfam" id="PF23021">
    <property type="entry name" value="6TM_2nd_PGAP2IP"/>
    <property type="match status" value="1"/>
</dbReference>
<feature type="compositionally biased region" description="Polar residues" evidence="8">
    <location>
        <begin position="70"/>
        <end position="87"/>
    </location>
</feature>
<keyword evidence="6" id="KW-0238">DNA-binding</keyword>
<keyword evidence="16" id="KW-1185">Reference proteome</keyword>
<feature type="compositionally biased region" description="Low complexity" evidence="8">
    <location>
        <begin position="430"/>
        <end position="444"/>
    </location>
</feature>
<comment type="subcellular location">
    <subcellularLocation>
        <location evidence="2">Chromosome</location>
        <location evidence="2">Telomere</location>
    </subcellularLocation>
    <subcellularLocation>
        <location evidence="1">Nucleus</location>
    </subcellularLocation>
</comment>
<feature type="transmembrane region" description="Helical" evidence="9">
    <location>
        <begin position="1002"/>
        <end position="1024"/>
    </location>
</feature>
<evidence type="ECO:0000256" key="2">
    <source>
        <dbReference type="ARBA" id="ARBA00004574"/>
    </source>
</evidence>
<feature type="domain" description="Protection of telomeres protein 1 ssDNA-binding" evidence="11">
    <location>
        <begin position="292"/>
        <end position="381"/>
    </location>
</feature>
<dbReference type="PANTHER" id="PTHR14859">
    <property type="entry name" value="CALCOFLUOR WHITE HYPERSENSITIVE PROTEIN PRECURSOR"/>
    <property type="match status" value="1"/>
</dbReference>
<keyword evidence="7" id="KW-0539">Nucleus</keyword>
<feature type="transmembrane region" description="Helical" evidence="9">
    <location>
        <begin position="1122"/>
        <end position="1144"/>
    </location>
</feature>
<protein>
    <submittedName>
        <fullName evidence="15">Uncharacterized protein</fullName>
    </submittedName>
</protein>
<feature type="compositionally biased region" description="Polar residues" evidence="8">
    <location>
        <begin position="21"/>
        <end position="30"/>
    </location>
</feature>
<feature type="transmembrane region" description="Helical" evidence="9">
    <location>
        <begin position="711"/>
        <end position="729"/>
    </location>
</feature>
<dbReference type="OrthoDB" id="68581at2759"/>
<feature type="transmembrane region" description="Helical" evidence="9">
    <location>
        <begin position="679"/>
        <end position="699"/>
    </location>
</feature>
<feature type="transmembrane region" description="Helical" evidence="9">
    <location>
        <begin position="1185"/>
        <end position="1204"/>
    </location>
</feature>
<comment type="similarity">
    <text evidence="3">Belongs to the telombin family.</text>
</comment>
<evidence type="ECO:0000256" key="7">
    <source>
        <dbReference type="ARBA" id="ARBA00023242"/>
    </source>
</evidence>
<dbReference type="PANTHER" id="PTHR14859:SF1">
    <property type="entry name" value="PGAP2-INTERACTING PROTEIN"/>
    <property type="match status" value="1"/>
</dbReference>
<evidence type="ECO:0000259" key="10">
    <source>
        <dbReference type="Pfam" id="PF10277"/>
    </source>
</evidence>
<dbReference type="GO" id="GO:0043047">
    <property type="term" value="F:single-stranded telomeric DNA binding"/>
    <property type="evidence" value="ECO:0007669"/>
    <property type="project" value="InterPro"/>
</dbReference>
<dbReference type="Pfam" id="PF10277">
    <property type="entry name" value="Frag1"/>
    <property type="match status" value="1"/>
</dbReference>
<feature type="transmembrane region" description="Helical" evidence="9">
    <location>
        <begin position="1074"/>
        <end position="1102"/>
    </location>
</feature>
<feature type="transmembrane region" description="Helical" evidence="9">
    <location>
        <begin position="878"/>
        <end position="899"/>
    </location>
</feature>
<dbReference type="Gene3D" id="3.60.10.10">
    <property type="entry name" value="Endonuclease/exonuclease/phosphatase"/>
    <property type="match status" value="1"/>
</dbReference>
<dbReference type="InterPro" id="IPR051916">
    <property type="entry name" value="GPI-anchor_lipid_remodeler"/>
</dbReference>
<keyword evidence="9" id="KW-0472">Membrane</keyword>
<evidence type="ECO:0000256" key="1">
    <source>
        <dbReference type="ARBA" id="ARBA00004123"/>
    </source>
</evidence>
<comment type="caution">
    <text evidence="15">The sequence shown here is derived from an EMBL/GenBank/DDBJ whole genome shotgun (WGS) entry which is preliminary data.</text>
</comment>
<dbReference type="Pfam" id="PF23226">
    <property type="entry name" value="Exo_endo_phos_PGAP2IP"/>
    <property type="match status" value="1"/>
</dbReference>
<dbReference type="InterPro" id="IPR053912">
    <property type="entry name" value="PGAP2IP_TM_1nd"/>
</dbReference>
<keyword evidence="4" id="KW-0158">Chromosome</keyword>
<feature type="compositionally biased region" description="Basic and acidic residues" evidence="8">
    <location>
        <begin position="32"/>
        <end position="49"/>
    </location>
</feature>
<feature type="region of interest" description="Disordered" evidence="8">
    <location>
        <begin position="1"/>
        <end position="100"/>
    </location>
</feature>
<dbReference type="InterPro" id="IPR036691">
    <property type="entry name" value="Endo/exonu/phosph_ase_sf"/>
</dbReference>
<evidence type="ECO:0000259" key="14">
    <source>
        <dbReference type="Pfam" id="PF23226"/>
    </source>
</evidence>
<keyword evidence="5" id="KW-0779">Telomere</keyword>
<feature type="domain" description="PGAP2IP C-terminal nuclease-like" evidence="14">
    <location>
        <begin position="1222"/>
        <end position="1468"/>
    </location>
</feature>
<feature type="region of interest" description="Disordered" evidence="8">
    <location>
        <begin position="387"/>
        <end position="457"/>
    </location>
</feature>
<dbReference type="GO" id="GO:0006506">
    <property type="term" value="P:GPI anchor biosynthetic process"/>
    <property type="evidence" value="ECO:0007669"/>
    <property type="project" value="TreeGrafter"/>
</dbReference>
<dbReference type="InterPro" id="IPR019402">
    <property type="entry name" value="CWH43_N"/>
</dbReference>
<feature type="domain" description="CWH43-like N-terminal" evidence="10">
    <location>
        <begin position="621"/>
        <end position="765"/>
    </location>
</feature>
<accession>A0A4T0FL17</accession>
<name>A0A4T0FL17_9BASI</name>
<evidence type="ECO:0000256" key="4">
    <source>
        <dbReference type="ARBA" id="ARBA00022454"/>
    </source>
</evidence>
<dbReference type="InterPro" id="IPR012340">
    <property type="entry name" value="NA-bd_OB-fold"/>
</dbReference>
<dbReference type="InterPro" id="IPR057315">
    <property type="entry name" value="Exo_endo_phos_PGAP2IP_C"/>
</dbReference>
<feature type="compositionally biased region" description="Polar residues" evidence="8">
    <location>
        <begin position="390"/>
        <end position="400"/>
    </location>
</feature>
<reference evidence="15 16" key="1">
    <citation type="submission" date="2019-03" db="EMBL/GenBank/DDBJ databases">
        <title>Sequencing 23 genomes of Wallemia ichthyophaga.</title>
        <authorList>
            <person name="Gostincar C."/>
        </authorList>
    </citation>
    <scope>NUCLEOTIDE SEQUENCE [LARGE SCALE GENOMIC DNA]</scope>
    <source>
        <strain evidence="15 16">EXF-5753</strain>
    </source>
</reference>
<evidence type="ECO:0000256" key="3">
    <source>
        <dbReference type="ARBA" id="ARBA00008442"/>
    </source>
</evidence>
<feature type="transmembrane region" description="Helical" evidence="9">
    <location>
        <begin position="829"/>
        <end position="849"/>
    </location>
</feature>
<dbReference type="InterPro" id="IPR032042">
    <property type="entry name" value="POT1PC"/>
</dbReference>
<gene>
    <name evidence="15" type="ORF">E3P99_03188</name>
</gene>
<dbReference type="EMBL" id="SPNW01000056">
    <property type="protein sequence ID" value="TIA87406.1"/>
    <property type="molecule type" value="Genomic_DNA"/>
</dbReference>
<evidence type="ECO:0000259" key="12">
    <source>
        <dbReference type="Pfam" id="PF23021"/>
    </source>
</evidence>
<sequence>MSATWFDTPEKAPTGGDAQSRPPQTASATPSERPRRTEAEQAKIREERKRNKKLRKNEQQVFNRLLKDATPTTKSQPSRKSGASTAAQGRMRLKEAQEKEKEQLIQMPAGLNLTHASESIDYIAFERIINEGTHGIHRNVIGVIAGIIGKDPYLNMLLCDPSAPDSSKSIRLNLFARSEDELPNPKPSAVILLQRFSHRIQGAGRKNDYTWALYDPDARSAKCSGQFDPPLGKEEAIYLDRLSKWWKLINPDVITPAQGTSRKTVTISQVQERVLFVADLPPPGALEICVTDYTTNSKLRENWHGLHGHRVMKLSLYDEQRVAGRAIASGNFVEFNNVRPKLSFSNLEGNMGHDFNKINVHRLSESDERLEPLLLRKQDYHLDIGLPDYMNTQSTHQTSPVVPEQTPGLVGSSLETPVKPRELKEPQTGSAASPEAMPAAESSSTSQRKTKLHTNEETIPVPIRIPKFMQETPRKFHIQARIIDFAPRMEDWVKAQCEKCDNALDTYDAVCRQCDTDAYTTYKYHFALLLEDRQGEIIPAFCYDEDGVTFLDGISPGEARDAGLVQLRSKVKGILEHLFDAEDPEEVDVPDEYHDFLIFSYKPVLDPQHKAYRVFYVPLSLTVILENSSFSERRQQQSLTKEKHGAVANAHAILGLIRSFSCGGWSFVTSTDNALAHDAFMLTYIFCNLVYMPLGSALSQKRGSKTVRRCISIYFILSLFPMFYTYFQHKLSRIPGAYTRYAFFEWSLIIADIAFDSMFIQDLSDVYLYSSNSKADVTLQQKTPSSGRNSDVQLAEAKEQIRIQQEWFSSLDNRSANVIRLISYAAKTIMSLIWWTNFTALPLCIFYYSVWSLSFAGQEGLILVTLSASLIKYRPVRTFAASLNGSLLLHLLSLIGLIASKLEFPALKLAAVTIAVIAQTLRITTDWYTSNDESAIPSFLLGLLLHSVLKLTANSNSPFWPIMTELNGGYIYTGVCIGLLAAIVQRYYAIAHEIHIQDEYKGGGSCLLLGAGIGSYIWALHTYLSDPSTLLSWSWTGYPVQGPHPIYGSTAITAAFAMGALAPQYLATSHAWNLFGSCCLCLCYFCTGWMSAYGAFGCAVYYPSLARAVFSNIKDHRPGQTLAIVFGTYTALVIAHTFTVAYEFVPLGFLLRERSYAVMITANVIIWWTIAKHSRKESANGGKVLAVYVKILLLVTILTSHFVLKHRMNSYATPTPYHADAQIITSGIWTIHFGMDNEMRDSQVRMRDLIQEAEVDVLGLLETELQSVVFGNRNMAQFIAEDLGYYVDYGPPSHKHTWGAVLLSKFPIVRSTHHLLPSPQGELAPAIFAQLDVYGAIVNVMVSHNGQEESPIDRELQTTAIANMLSATYPEPAMFLGYLVTKPHDARPAPYKILYEDGKILDVEPLDKRRWCQYIGYRTMRKIGYARISHGSVTDTELQVAKFKLYDESEDYHPQFDWYTFLDEKDVPHSHRFSKAFEGRGMNGHKYHTLRIPIYYEEVIEDEES</sequence>
<evidence type="ECO:0000256" key="6">
    <source>
        <dbReference type="ARBA" id="ARBA00023125"/>
    </source>
</evidence>
<evidence type="ECO:0000313" key="16">
    <source>
        <dbReference type="Proteomes" id="UP000310189"/>
    </source>
</evidence>
<dbReference type="GO" id="GO:0031505">
    <property type="term" value="P:fungal-type cell wall organization"/>
    <property type="evidence" value="ECO:0007669"/>
    <property type="project" value="TreeGrafter"/>
</dbReference>
<dbReference type="Proteomes" id="UP000310189">
    <property type="component" value="Unassembled WGS sequence"/>
</dbReference>
<dbReference type="SUPFAM" id="SSF50249">
    <property type="entry name" value="Nucleic acid-binding proteins"/>
    <property type="match status" value="1"/>
</dbReference>
<evidence type="ECO:0000259" key="11">
    <source>
        <dbReference type="Pfam" id="PF16686"/>
    </source>
</evidence>
<proteinExistence type="inferred from homology"/>
<dbReference type="GO" id="GO:0016020">
    <property type="term" value="C:membrane"/>
    <property type="evidence" value="ECO:0007669"/>
    <property type="project" value="GOC"/>
</dbReference>
<evidence type="ECO:0000313" key="15">
    <source>
        <dbReference type="EMBL" id="TIA87406.1"/>
    </source>
</evidence>
<feature type="transmembrane region" description="Helical" evidence="9">
    <location>
        <begin position="969"/>
        <end position="990"/>
    </location>
</feature>
<dbReference type="Pfam" id="PF23022">
    <property type="entry name" value="6TM_1st_PGAP2IP"/>
    <property type="match status" value="1"/>
</dbReference>
<evidence type="ECO:0000259" key="13">
    <source>
        <dbReference type="Pfam" id="PF23022"/>
    </source>
</evidence>
<dbReference type="GO" id="GO:0005783">
    <property type="term" value="C:endoplasmic reticulum"/>
    <property type="evidence" value="ECO:0007669"/>
    <property type="project" value="TreeGrafter"/>
</dbReference>
<dbReference type="SUPFAM" id="SSF56219">
    <property type="entry name" value="DNase I-like"/>
    <property type="match status" value="1"/>
</dbReference>
<feature type="transmembrane region" description="Helical" evidence="9">
    <location>
        <begin position="1044"/>
        <end position="1062"/>
    </location>
</feature>
<organism evidence="15 16">
    <name type="scientific">Wallemia hederae</name>
    <dbReference type="NCBI Taxonomy" id="1540922"/>
    <lineage>
        <taxon>Eukaryota</taxon>
        <taxon>Fungi</taxon>
        <taxon>Dikarya</taxon>
        <taxon>Basidiomycota</taxon>
        <taxon>Wallemiomycotina</taxon>
        <taxon>Wallemiomycetes</taxon>
        <taxon>Wallemiales</taxon>
        <taxon>Wallemiaceae</taxon>
        <taxon>Wallemia</taxon>
    </lineage>
</organism>
<dbReference type="InterPro" id="IPR053911">
    <property type="entry name" value="PGAP2IP_TM_2nd"/>
</dbReference>
<dbReference type="Pfam" id="PF16686">
    <property type="entry name" value="POT1PC"/>
    <property type="match status" value="1"/>
</dbReference>
<evidence type="ECO:0000256" key="9">
    <source>
        <dbReference type="SAM" id="Phobius"/>
    </source>
</evidence>
<evidence type="ECO:0000256" key="8">
    <source>
        <dbReference type="SAM" id="MobiDB-lite"/>
    </source>
</evidence>
<dbReference type="GO" id="GO:0000781">
    <property type="term" value="C:chromosome, telomeric region"/>
    <property type="evidence" value="ECO:0007669"/>
    <property type="project" value="UniProtKB-SubCell"/>
</dbReference>
<feature type="domain" description="PGAP2IP first transmembrane" evidence="13">
    <location>
        <begin position="833"/>
        <end position="983"/>
    </location>
</feature>
<dbReference type="Gene3D" id="2.40.50.140">
    <property type="entry name" value="Nucleic acid-binding proteins"/>
    <property type="match status" value="2"/>
</dbReference>
<dbReference type="GO" id="GO:0005634">
    <property type="term" value="C:nucleus"/>
    <property type="evidence" value="ECO:0007669"/>
    <property type="project" value="UniProtKB-SubCell"/>
</dbReference>
<keyword evidence="9" id="KW-1133">Transmembrane helix</keyword>
<feature type="domain" description="PGAP2IP second transmembrane" evidence="12">
    <location>
        <begin position="1004"/>
        <end position="1177"/>
    </location>
</feature>
<evidence type="ECO:0000256" key="5">
    <source>
        <dbReference type="ARBA" id="ARBA00022895"/>
    </source>
</evidence>